<keyword evidence="1" id="KW-0812">Transmembrane</keyword>
<feature type="transmembrane region" description="Helical" evidence="1">
    <location>
        <begin position="190"/>
        <end position="209"/>
    </location>
</feature>
<gene>
    <name evidence="2" type="ORF">G1H11_01955</name>
</gene>
<evidence type="ECO:0008006" key="4">
    <source>
        <dbReference type="Google" id="ProtNLM"/>
    </source>
</evidence>
<feature type="transmembrane region" description="Helical" evidence="1">
    <location>
        <begin position="22"/>
        <end position="39"/>
    </location>
</feature>
<keyword evidence="1" id="KW-0472">Membrane</keyword>
<feature type="transmembrane region" description="Helical" evidence="1">
    <location>
        <begin position="153"/>
        <end position="170"/>
    </location>
</feature>
<organism evidence="2 3">
    <name type="scientific">Phytoactinopolyspora alkaliphila</name>
    <dbReference type="NCBI Taxonomy" id="1783498"/>
    <lineage>
        <taxon>Bacteria</taxon>
        <taxon>Bacillati</taxon>
        <taxon>Actinomycetota</taxon>
        <taxon>Actinomycetes</taxon>
        <taxon>Jiangellales</taxon>
        <taxon>Jiangellaceae</taxon>
        <taxon>Phytoactinopolyspora</taxon>
    </lineage>
</organism>
<protein>
    <recommendedName>
        <fullName evidence="4">Ceramidase</fullName>
    </recommendedName>
</protein>
<comment type="caution">
    <text evidence="2">The sequence shown here is derived from an EMBL/GenBank/DDBJ whole genome shotgun (WGS) entry which is preliminary data.</text>
</comment>
<proteinExistence type="predicted"/>
<name>A0A6N9YGL6_9ACTN</name>
<sequence>MGAARPAELDCELFGEGFFGQPANAVTSLAFVAVGLGVLASGRLRQRQRTVYGLLIVTTGAGSVIFHGPAPEWSGVVHDLPLVALIAFVAADAASDLAGRRLTDAWWLVPSVAAVAVSAIGEPVRLAAQATLATAAVGLSVLRWQARPQHRRTIVRALLVLGTGALIGTLSRSGGPLCHPDSLFQGHAVWHVMAASAVGLLTPVIGRVGSRASRLAPGR</sequence>
<accession>A0A6N9YGL6</accession>
<evidence type="ECO:0000256" key="1">
    <source>
        <dbReference type="SAM" id="Phobius"/>
    </source>
</evidence>
<evidence type="ECO:0000313" key="3">
    <source>
        <dbReference type="Proteomes" id="UP000469185"/>
    </source>
</evidence>
<keyword evidence="3" id="KW-1185">Reference proteome</keyword>
<dbReference type="EMBL" id="JAAGOB010000001">
    <property type="protein sequence ID" value="NED94067.1"/>
    <property type="molecule type" value="Genomic_DNA"/>
</dbReference>
<dbReference type="AlphaFoldDB" id="A0A6N9YGL6"/>
<keyword evidence="1" id="KW-1133">Transmembrane helix</keyword>
<dbReference type="Proteomes" id="UP000469185">
    <property type="component" value="Unassembled WGS sequence"/>
</dbReference>
<evidence type="ECO:0000313" key="2">
    <source>
        <dbReference type="EMBL" id="NED94067.1"/>
    </source>
</evidence>
<reference evidence="2 3" key="1">
    <citation type="submission" date="2020-02" db="EMBL/GenBank/DDBJ databases">
        <authorList>
            <person name="Li X.-J."/>
            <person name="Feng X.-M."/>
        </authorList>
    </citation>
    <scope>NUCLEOTIDE SEQUENCE [LARGE SCALE GENOMIC DNA]</scope>
    <source>
        <strain evidence="2 3">CGMCC 4.7225</strain>
    </source>
</reference>